<gene>
    <name evidence="2" type="ORF">GCM10012275_19330</name>
</gene>
<dbReference type="EMBL" id="BMMK01000006">
    <property type="protein sequence ID" value="GGM48509.1"/>
    <property type="molecule type" value="Genomic_DNA"/>
</dbReference>
<protein>
    <submittedName>
        <fullName evidence="2">Uncharacterized protein</fullName>
    </submittedName>
</protein>
<reference evidence="2" key="2">
    <citation type="submission" date="2020-09" db="EMBL/GenBank/DDBJ databases">
        <authorList>
            <person name="Sun Q."/>
            <person name="Zhou Y."/>
        </authorList>
    </citation>
    <scope>NUCLEOTIDE SEQUENCE</scope>
    <source>
        <strain evidence="2">CGMCC 4.5737</strain>
    </source>
</reference>
<dbReference type="RefSeq" id="WP_189056146.1">
    <property type="nucleotide sequence ID" value="NZ_BMMK01000006.1"/>
</dbReference>
<proteinExistence type="predicted"/>
<comment type="caution">
    <text evidence="2">The sequence shown here is derived from an EMBL/GenBank/DDBJ whole genome shotgun (WGS) entry which is preliminary data.</text>
</comment>
<keyword evidence="3" id="KW-1185">Reference proteome</keyword>
<evidence type="ECO:0000256" key="1">
    <source>
        <dbReference type="SAM" id="Phobius"/>
    </source>
</evidence>
<dbReference type="Proteomes" id="UP000637578">
    <property type="component" value="Unassembled WGS sequence"/>
</dbReference>
<name>A0A8J3FVX8_9PSEU</name>
<reference evidence="2" key="1">
    <citation type="journal article" date="2014" name="Int. J. Syst. Evol. Microbiol.">
        <title>Complete genome sequence of Corynebacterium casei LMG S-19264T (=DSM 44701T), isolated from a smear-ripened cheese.</title>
        <authorList>
            <consortium name="US DOE Joint Genome Institute (JGI-PGF)"/>
            <person name="Walter F."/>
            <person name="Albersmeier A."/>
            <person name="Kalinowski J."/>
            <person name="Ruckert C."/>
        </authorList>
    </citation>
    <scope>NUCLEOTIDE SEQUENCE</scope>
    <source>
        <strain evidence="2">CGMCC 4.5737</strain>
    </source>
</reference>
<dbReference type="AlphaFoldDB" id="A0A8J3FVX8"/>
<accession>A0A8J3FVX8</accession>
<evidence type="ECO:0000313" key="2">
    <source>
        <dbReference type="EMBL" id="GGM48509.1"/>
    </source>
</evidence>
<keyword evidence="1" id="KW-1133">Transmembrane helix</keyword>
<organism evidence="2 3">
    <name type="scientific">Longimycelium tulufanense</name>
    <dbReference type="NCBI Taxonomy" id="907463"/>
    <lineage>
        <taxon>Bacteria</taxon>
        <taxon>Bacillati</taxon>
        <taxon>Actinomycetota</taxon>
        <taxon>Actinomycetes</taxon>
        <taxon>Pseudonocardiales</taxon>
        <taxon>Pseudonocardiaceae</taxon>
        <taxon>Longimycelium</taxon>
    </lineage>
</organism>
<keyword evidence="1" id="KW-0812">Transmembrane</keyword>
<sequence>MLHRRRTVWAALRWLVTTPARLSSAFHHAGVVLVAVGVALVSVPAGLVVGGLLLIGTAALLGWSAARGGEG</sequence>
<keyword evidence="1" id="KW-0472">Membrane</keyword>
<feature type="transmembrane region" description="Helical" evidence="1">
    <location>
        <begin position="35"/>
        <end position="63"/>
    </location>
</feature>
<evidence type="ECO:0000313" key="3">
    <source>
        <dbReference type="Proteomes" id="UP000637578"/>
    </source>
</evidence>